<dbReference type="AlphaFoldDB" id="A0A6J6MRS1"/>
<feature type="domain" description="Metallo-beta-lactamase" evidence="1">
    <location>
        <begin position="20"/>
        <end position="105"/>
    </location>
</feature>
<dbReference type="Gene3D" id="3.60.15.30">
    <property type="entry name" value="Metallo-beta-lactamase domain"/>
    <property type="match status" value="1"/>
</dbReference>
<dbReference type="Pfam" id="PF00753">
    <property type="entry name" value="Lactamase_B"/>
    <property type="match status" value="1"/>
</dbReference>
<evidence type="ECO:0000259" key="2">
    <source>
        <dbReference type="Pfam" id="PF14863"/>
    </source>
</evidence>
<organism evidence="3">
    <name type="scientific">freshwater metagenome</name>
    <dbReference type="NCBI Taxonomy" id="449393"/>
    <lineage>
        <taxon>unclassified sequences</taxon>
        <taxon>metagenomes</taxon>
        <taxon>ecological metagenomes</taxon>
    </lineage>
</organism>
<dbReference type="PANTHER" id="PTHR43223">
    <property type="entry name" value="ALKYL/ARYL-SULFATASE"/>
    <property type="match status" value="1"/>
</dbReference>
<evidence type="ECO:0000313" key="3">
    <source>
        <dbReference type="EMBL" id="CAB4676930.1"/>
    </source>
</evidence>
<dbReference type="InterPro" id="IPR029228">
    <property type="entry name" value="Alkyl_sulf_dimr"/>
</dbReference>
<dbReference type="InterPro" id="IPR052195">
    <property type="entry name" value="Bact_Alkyl/Aryl-Sulfatase"/>
</dbReference>
<proteinExistence type="predicted"/>
<dbReference type="GO" id="GO:0046983">
    <property type="term" value="F:protein dimerization activity"/>
    <property type="evidence" value="ECO:0007669"/>
    <property type="project" value="InterPro"/>
</dbReference>
<accession>A0A6J6MRS1</accession>
<dbReference type="InterPro" id="IPR038536">
    <property type="entry name" value="Alkyl/aryl-sulf_dimr_sf"/>
</dbReference>
<gene>
    <name evidence="3" type="ORF">UFOPK2292_01153</name>
</gene>
<evidence type="ECO:0000259" key="1">
    <source>
        <dbReference type="Pfam" id="PF00753"/>
    </source>
</evidence>
<reference evidence="3" key="1">
    <citation type="submission" date="2020-05" db="EMBL/GenBank/DDBJ databases">
        <authorList>
            <person name="Chiriac C."/>
            <person name="Salcher M."/>
            <person name="Ghai R."/>
            <person name="Kavagutti S V."/>
        </authorList>
    </citation>
    <scope>NUCLEOTIDE SEQUENCE</scope>
</reference>
<sequence length="284" mass="31942">MGLNIGENLQRFLPRATMRPDETFRESHIFKAGGTQIELHHARGETDDHLWAWLPEKKWLFSGDFVIWNYPNAGNPQKVQRYAFEWAQALRRMIEQGPELLVPAHGLPIEGKARIATVLDDIATSLESLVTQVIEMMNSGETLDTIIHTVRVPQYILDKPYMRPLYDEPEFVVRNIWRLYGGWWDGAASRLKPAPDAQVATELAKLSGGAENLMARALELMAGGDIRLACHLADFAGWAAPQDAAIHANRATIYEQRRKAELSLMSKGIFKGAARESKAIAEKK</sequence>
<dbReference type="SUPFAM" id="SSF56281">
    <property type="entry name" value="Metallo-hydrolase/oxidoreductase"/>
    <property type="match status" value="1"/>
</dbReference>
<dbReference type="Gene3D" id="1.25.40.880">
    <property type="entry name" value="Alkyl sulfatase, dimerisation domain"/>
    <property type="match status" value="1"/>
</dbReference>
<dbReference type="PANTHER" id="PTHR43223:SF2">
    <property type="entry name" value="METALLO-BETA-LACTAMASE DOMAIN-CONTAINING PROTEIN"/>
    <property type="match status" value="1"/>
</dbReference>
<dbReference type="InterPro" id="IPR036866">
    <property type="entry name" value="RibonucZ/Hydroxyglut_hydro"/>
</dbReference>
<protein>
    <submittedName>
        <fullName evidence="3">Unannotated protein</fullName>
    </submittedName>
</protein>
<dbReference type="EMBL" id="CAEZWU010000191">
    <property type="protein sequence ID" value="CAB4676930.1"/>
    <property type="molecule type" value="Genomic_DNA"/>
</dbReference>
<dbReference type="Pfam" id="PF14863">
    <property type="entry name" value="Alkyl_sulf_dimr"/>
    <property type="match status" value="1"/>
</dbReference>
<dbReference type="InterPro" id="IPR001279">
    <property type="entry name" value="Metallo-B-lactamas"/>
</dbReference>
<name>A0A6J6MRS1_9ZZZZ</name>
<feature type="domain" description="Alkyl sulfatase dimerisation" evidence="2">
    <location>
        <begin position="142"/>
        <end position="277"/>
    </location>
</feature>